<name>A0A2R4WFT6_9HYPH</name>
<feature type="transmembrane region" description="Helical" evidence="4">
    <location>
        <begin position="21"/>
        <end position="42"/>
    </location>
</feature>
<keyword evidence="4" id="KW-1133">Transmembrane helix</keyword>
<sequence length="740" mass="76237">MLSGHADRDKVPFFHSVKFKIMAASGTCGLVASMLIVGFGAYSTLSNSRFVTTTFETVLDEKSRLYLEAIAANQATAIQHKLDFAFAAARNTSGILEVLAAGKAGAKPAQIRPVLNDFLLGVLKRNPDFNGTYSAWEPNALDGADQSFADRRDLGSDATGRALPYWTRTADGKIAVQPLVEYDSRDLHPNGVMKGGWYLGPKETGHESLLAPLPYIVQGKSVSLATISVPITVGGRFLGVSGTDFDLAFVQKAAEAVSASMYHGKGGVTIVSQAGLVIAASRDPGRIGRPLAEADASWTAYDRTIRAAQSFIGYDEGLDEFRVVAPVALGRTGAAWSILIALPRAAVMADAATMGAALTSRAWSDLSWQIVVGLLVALGALGAMYGLASTLAGPLSRLAQALQVMAQGQDIAAIPGSTRTDEIGTVGRAVEGIRALVTRRAAEQAEIRQAADAAAAADRHHAMAALADSFERAVGSVAGLVSASASELQTTAHGMTASAGETATRSASVSQAAREAATNVSTVAAAAEELGTSVQEIGRQVQGSAELAQSAVREADETAELVRALTQAATRIGDVVGLISTIAGQTNLLALNATIEAARAGEAGRGFAVVAAEVKELANQTSRATDEIAKQIAQVQGVTGQAAGAIGSITARIREIDAMATTIAAAVEEQSAATQEIVRNVAQAASRTGEVTGTIAGVASAAEGAGAAAQQVLSSASELSRQSDHLSAEVSRFLVSVREA</sequence>
<evidence type="ECO:0000256" key="2">
    <source>
        <dbReference type="ARBA" id="ARBA00029447"/>
    </source>
</evidence>
<reference evidence="7 8" key="1">
    <citation type="submission" date="2018-04" db="EMBL/GenBank/DDBJ databases">
        <title>Methylobacterium sp. PR1016A genome.</title>
        <authorList>
            <person name="Park W."/>
        </authorList>
    </citation>
    <scope>NUCLEOTIDE SEQUENCE [LARGE SCALE GENOMIC DNA]</scope>
    <source>
        <strain evidence="7 8">PR1016A</strain>
    </source>
</reference>
<evidence type="ECO:0000256" key="3">
    <source>
        <dbReference type="PROSITE-ProRule" id="PRU00284"/>
    </source>
</evidence>
<keyword evidence="1 3" id="KW-0807">Transducer</keyword>
<dbReference type="SMART" id="SM00304">
    <property type="entry name" value="HAMP"/>
    <property type="match status" value="2"/>
</dbReference>
<feature type="domain" description="Methyl-accepting transducer" evidence="5">
    <location>
        <begin position="484"/>
        <end position="720"/>
    </location>
</feature>
<dbReference type="Gene3D" id="3.30.450.20">
    <property type="entry name" value="PAS domain"/>
    <property type="match status" value="1"/>
</dbReference>
<evidence type="ECO:0000313" key="7">
    <source>
        <dbReference type="EMBL" id="AWB20401.1"/>
    </source>
</evidence>
<dbReference type="Pfam" id="PF00015">
    <property type="entry name" value="MCPsignal"/>
    <property type="match status" value="1"/>
</dbReference>
<gene>
    <name evidence="7" type="ORF">DA075_05160</name>
</gene>
<dbReference type="AlphaFoldDB" id="A0A2R4WFT6"/>
<evidence type="ECO:0000259" key="5">
    <source>
        <dbReference type="PROSITE" id="PS50111"/>
    </source>
</evidence>
<dbReference type="PANTHER" id="PTHR32089:SF112">
    <property type="entry name" value="LYSOZYME-LIKE PROTEIN-RELATED"/>
    <property type="match status" value="1"/>
</dbReference>
<dbReference type="Gene3D" id="6.10.340.10">
    <property type="match status" value="1"/>
</dbReference>
<organism evidence="7 8">
    <name type="scientific">Methylobacterium currus</name>
    <dbReference type="NCBI Taxonomy" id="2051553"/>
    <lineage>
        <taxon>Bacteria</taxon>
        <taxon>Pseudomonadati</taxon>
        <taxon>Pseudomonadota</taxon>
        <taxon>Alphaproteobacteria</taxon>
        <taxon>Hyphomicrobiales</taxon>
        <taxon>Methylobacteriaceae</taxon>
        <taxon>Methylobacterium</taxon>
    </lineage>
</organism>
<dbReference type="GO" id="GO:0007165">
    <property type="term" value="P:signal transduction"/>
    <property type="evidence" value="ECO:0007669"/>
    <property type="project" value="UniProtKB-KW"/>
</dbReference>
<dbReference type="InterPro" id="IPR004089">
    <property type="entry name" value="MCPsignal_dom"/>
</dbReference>
<proteinExistence type="inferred from homology"/>
<dbReference type="Gene3D" id="1.10.287.950">
    <property type="entry name" value="Methyl-accepting chemotaxis protein"/>
    <property type="match status" value="1"/>
</dbReference>
<keyword evidence="8" id="KW-1185">Reference proteome</keyword>
<evidence type="ECO:0000256" key="1">
    <source>
        <dbReference type="ARBA" id="ARBA00023224"/>
    </source>
</evidence>
<dbReference type="InterPro" id="IPR003660">
    <property type="entry name" value="HAMP_dom"/>
</dbReference>
<dbReference type="SMART" id="SM00283">
    <property type="entry name" value="MA"/>
    <property type="match status" value="1"/>
</dbReference>
<protein>
    <submittedName>
        <fullName evidence="7">Methyl-accepting chemotaxis protein</fullName>
    </submittedName>
</protein>
<keyword evidence="4" id="KW-0472">Membrane</keyword>
<dbReference type="KEGG" id="mee:DA075_05160"/>
<dbReference type="PROSITE" id="PS50111">
    <property type="entry name" value="CHEMOTAXIS_TRANSDUC_2"/>
    <property type="match status" value="1"/>
</dbReference>
<dbReference type="CDD" id="cd12913">
    <property type="entry name" value="PDC1_MCP_like"/>
    <property type="match status" value="1"/>
</dbReference>
<feature type="domain" description="HAMP" evidence="6">
    <location>
        <begin position="389"/>
        <end position="442"/>
    </location>
</feature>
<feature type="transmembrane region" description="Helical" evidence="4">
    <location>
        <begin position="366"/>
        <end position="388"/>
    </location>
</feature>
<comment type="similarity">
    <text evidence="2">Belongs to the methyl-accepting chemotaxis (MCP) protein family.</text>
</comment>
<keyword evidence="4" id="KW-0812">Transmembrane</keyword>
<dbReference type="OrthoDB" id="9814362at2"/>
<evidence type="ECO:0000256" key="4">
    <source>
        <dbReference type="SAM" id="Phobius"/>
    </source>
</evidence>
<accession>A0A2R4WFT6</accession>
<dbReference type="SUPFAM" id="SSF58104">
    <property type="entry name" value="Methyl-accepting chemotaxis protein (MCP) signaling domain"/>
    <property type="match status" value="1"/>
</dbReference>
<dbReference type="EMBL" id="CP028843">
    <property type="protein sequence ID" value="AWB20401.1"/>
    <property type="molecule type" value="Genomic_DNA"/>
</dbReference>
<dbReference type="Proteomes" id="UP000244755">
    <property type="component" value="Chromosome 1"/>
</dbReference>
<evidence type="ECO:0000259" key="6">
    <source>
        <dbReference type="PROSITE" id="PS50885"/>
    </source>
</evidence>
<dbReference type="GO" id="GO:0016020">
    <property type="term" value="C:membrane"/>
    <property type="evidence" value="ECO:0007669"/>
    <property type="project" value="InterPro"/>
</dbReference>
<evidence type="ECO:0000313" key="8">
    <source>
        <dbReference type="Proteomes" id="UP000244755"/>
    </source>
</evidence>
<dbReference type="PANTHER" id="PTHR32089">
    <property type="entry name" value="METHYL-ACCEPTING CHEMOTAXIS PROTEIN MCPB"/>
    <property type="match status" value="1"/>
</dbReference>
<dbReference type="PROSITE" id="PS50885">
    <property type="entry name" value="HAMP"/>
    <property type="match status" value="1"/>
</dbReference>